<keyword evidence="16" id="KW-0472">Membrane</keyword>
<evidence type="ECO:0000256" key="5">
    <source>
        <dbReference type="ARBA" id="ARBA00022723"/>
    </source>
</evidence>
<dbReference type="PATRIC" id="fig|54915.3.peg.3055"/>
<evidence type="ECO:0000256" key="15">
    <source>
        <dbReference type="ARBA" id="ARBA00076330"/>
    </source>
</evidence>
<reference evidence="19" key="2">
    <citation type="submission" date="2015-07" db="EMBL/GenBank/DDBJ databases">
        <title>MeaNS - Measles Nucleotide Surveillance Program.</title>
        <authorList>
            <person name="Tran T."/>
            <person name="Druce J."/>
        </authorList>
    </citation>
    <scope>NUCLEOTIDE SEQUENCE</scope>
    <source>
        <strain evidence="19">DSM 9887</strain>
    </source>
</reference>
<dbReference type="CDD" id="cd03467">
    <property type="entry name" value="Rieske"/>
    <property type="match status" value="1"/>
</dbReference>
<keyword evidence="8" id="KW-0408">Iron</keyword>
<dbReference type="PROSITE" id="PS51318">
    <property type="entry name" value="TAT"/>
    <property type="match status" value="1"/>
</dbReference>
<sequence length="172" mass="18786">MGDKREISRRTFLNYALMGTGGFLAAGMITPMIRFAVDPLLQGHAGGDSVAVGSPDEFSAEPKRVEFKVHTKDGWYESESTLSAWVTKNDKGEILALSPICKHLGCTVDWNTSPEHPNEYFCPCHMGRYSVNGEHILGTPPTASLDEYEAEVKDGKLYLGKVKANPRPGVNG</sequence>
<feature type="transmembrane region" description="Helical" evidence="16">
    <location>
        <begin position="12"/>
        <end position="33"/>
    </location>
</feature>
<dbReference type="SUPFAM" id="SSF50022">
    <property type="entry name" value="ISP domain"/>
    <property type="match status" value="1"/>
</dbReference>
<feature type="domain" description="Rieske" evidence="17">
    <location>
        <begin position="86"/>
        <end position="159"/>
    </location>
</feature>
<reference evidence="20" key="1">
    <citation type="submission" date="2015-07" db="EMBL/GenBank/DDBJ databases">
        <title>Genome sequencing project for genomic taxonomy and phylogenomics of Bacillus-like bacteria.</title>
        <authorList>
            <person name="Liu B."/>
            <person name="Wang J."/>
            <person name="Zhu Y."/>
            <person name="Liu G."/>
            <person name="Chen Q."/>
            <person name="Chen Z."/>
            <person name="Lan J."/>
            <person name="Che J."/>
            <person name="Ge C."/>
            <person name="Shi H."/>
            <person name="Pan Z."/>
            <person name="Liu X."/>
        </authorList>
    </citation>
    <scope>NUCLEOTIDE SEQUENCE [LARGE SCALE GENOMIC DNA]</scope>
    <source>
        <strain evidence="20">DSM 9887</strain>
    </source>
</reference>
<dbReference type="FunFam" id="2.102.10.10:FF:000006">
    <property type="entry name" value="Menaquinol-cytochrome c reductase, iron-sulfur subunit"/>
    <property type="match status" value="1"/>
</dbReference>
<comment type="subcellular location">
    <subcellularLocation>
        <location evidence="1">Membrane</location>
        <topology evidence="1">Single-pass membrane protein</topology>
    </subcellularLocation>
</comment>
<evidence type="ECO:0000256" key="7">
    <source>
        <dbReference type="ARBA" id="ARBA00023002"/>
    </source>
</evidence>
<dbReference type="OrthoDB" id="9767869at2"/>
<evidence type="ECO:0000256" key="6">
    <source>
        <dbReference type="ARBA" id="ARBA00022982"/>
    </source>
</evidence>
<evidence type="ECO:0000256" key="16">
    <source>
        <dbReference type="SAM" id="Phobius"/>
    </source>
</evidence>
<evidence type="ECO:0000313" key="19">
    <source>
        <dbReference type="EMBL" id="KNB71058.1"/>
    </source>
</evidence>
<keyword evidence="10" id="KW-1015">Disulfide bond</keyword>
<dbReference type="Pfam" id="PF00355">
    <property type="entry name" value="Rieske"/>
    <property type="match status" value="1"/>
</dbReference>
<evidence type="ECO:0000256" key="3">
    <source>
        <dbReference type="ARBA" id="ARBA00022448"/>
    </source>
</evidence>
<dbReference type="Proteomes" id="UP000036834">
    <property type="component" value="Unassembled WGS sequence"/>
</dbReference>
<comment type="similarity">
    <text evidence="2">Belongs to the Rieske iron-sulfur protein family.</text>
</comment>
<dbReference type="EMBL" id="BJON01000002">
    <property type="protein sequence ID" value="GED66694.1"/>
    <property type="molecule type" value="Genomic_DNA"/>
</dbReference>
<evidence type="ECO:0000313" key="20">
    <source>
        <dbReference type="Proteomes" id="UP000036834"/>
    </source>
</evidence>
<dbReference type="AlphaFoldDB" id="A0A0K9YQQ5"/>
<dbReference type="GO" id="GO:0016020">
    <property type="term" value="C:membrane"/>
    <property type="evidence" value="ECO:0007669"/>
    <property type="project" value="UniProtKB-SubCell"/>
</dbReference>
<keyword evidence="3" id="KW-0813">Transport</keyword>
<keyword evidence="16" id="KW-1133">Transmembrane helix</keyword>
<dbReference type="GO" id="GO:0004497">
    <property type="term" value="F:monooxygenase activity"/>
    <property type="evidence" value="ECO:0007669"/>
    <property type="project" value="UniProtKB-ARBA"/>
</dbReference>
<evidence type="ECO:0000256" key="14">
    <source>
        <dbReference type="ARBA" id="ARBA00075320"/>
    </source>
</evidence>
<comment type="subunit">
    <text evidence="12">The main subunits of the menaquinol:cytochrome c complex are a Rieske-type iron-sulfur protein (QcrA), a cytochrome b (QcrB) and a cytochrome c (QcrC).</text>
</comment>
<dbReference type="RefSeq" id="WP_049740093.1">
    <property type="nucleotide sequence ID" value="NZ_BJON01000002.1"/>
</dbReference>
<evidence type="ECO:0000256" key="13">
    <source>
        <dbReference type="ARBA" id="ARBA00067741"/>
    </source>
</evidence>
<evidence type="ECO:0000256" key="10">
    <source>
        <dbReference type="ARBA" id="ARBA00023157"/>
    </source>
</evidence>
<accession>A0A0K9YQQ5</accession>
<protein>
    <recommendedName>
        <fullName evidence="13">Menaquinol:cytochrome c reductase iron-sulfur subunit</fullName>
    </recommendedName>
    <alternativeName>
        <fullName evidence="15">Cytochrome bc complex, iron-sulfur subunit</fullName>
    </alternativeName>
    <alternativeName>
        <fullName evidence="14">Rieske iron-sulfur protein QcrA</fullName>
    </alternativeName>
</protein>
<evidence type="ECO:0000313" key="21">
    <source>
        <dbReference type="Proteomes" id="UP000319578"/>
    </source>
</evidence>
<keyword evidence="9" id="KW-0411">Iron-sulfur</keyword>
<comment type="caution">
    <text evidence="19">The sequence shown here is derived from an EMBL/GenBank/DDBJ whole genome shotgun (WGS) entry which is preliminary data.</text>
</comment>
<evidence type="ECO:0000256" key="11">
    <source>
        <dbReference type="ARBA" id="ARBA00055683"/>
    </source>
</evidence>
<dbReference type="Pfam" id="PF25471">
    <property type="entry name" value="TM_PetC"/>
    <property type="match status" value="1"/>
</dbReference>
<dbReference type="PROSITE" id="PS51296">
    <property type="entry name" value="RIESKE"/>
    <property type="match status" value="1"/>
</dbReference>
<keyword evidence="6" id="KW-0249">Electron transport</keyword>
<gene>
    <name evidence="18" type="primary">qcrA</name>
    <name evidence="19" type="ORF">ADS79_19735</name>
    <name evidence="18" type="ORF">BRE01_03960</name>
</gene>
<proteinExistence type="inferred from homology"/>
<keyword evidence="5" id="KW-0479">Metal-binding</keyword>
<evidence type="ECO:0000259" key="17">
    <source>
        <dbReference type="PROSITE" id="PS51296"/>
    </source>
</evidence>
<dbReference type="Proteomes" id="UP000319578">
    <property type="component" value="Unassembled WGS sequence"/>
</dbReference>
<evidence type="ECO:0000256" key="8">
    <source>
        <dbReference type="ARBA" id="ARBA00023004"/>
    </source>
</evidence>
<keyword evidence="16" id="KW-0812">Transmembrane</keyword>
<organism evidence="19 20">
    <name type="scientific">Brevibacillus reuszeri</name>
    <dbReference type="NCBI Taxonomy" id="54915"/>
    <lineage>
        <taxon>Bacteria</taxon>
        <taxon>Bacillati</taxon>
        <taxon>Bacillota</taxon>
        <taxon>Bacilli</taxon>
        <taxon>Bacillales</taxon>
        <taxon>Paenibacillaceae</taxon>
        <taxon>Brevibacillus</taxon>
    </lineage>
</organism>
<dbReference type="GO" id="GO:0046872">
    <property type="term" value="F:metal ion binding"/>
    <property type="evidence" value="ECO:0007669"/>
    <property type="project" value="UniProtKB-KW"/>
</dbReference>
<evidence type="ECO:0000313" key="18">
    <source>
        <dbReference type="EMBL" id="GED66694.1"/>
    </source>
</evidence>
<dbReference type="InterPro" id="IPR006311">
    <property type="entry name" value="TAT_signal"/>
</dbReference>
<evidence type="ECO:0000256" key="2">
    <source>
        <dbReference type="ARBA" id="ARBA00010651"/>
    </source>
</evidence>
<dbReference type="STRING" id="54915.ADS79_19735"/>
<dbReference type="EMBL" id="LGIQ01000009">
    <property type="protein sequence ID" value="KNB71058.1"/>
    <property type="molecule type" value="Genomic_DNA"/>
</dbReference>
<dbReference type="GO" id="GO:0051537">
    <property type="term" value="F:2 iron, 2 sulfur cluster binding"/>
    <property type="evidence" value="ECO:0007669"/>
    <property type="project" value="UniProtKB-KW"/>
</dbReference>
<dbReference type="InterPro" id="IPR057415">
    <property type="entry name" value="TM_PetC"/>
</dbReference>
<evidence type="ECO:0000256" key="12">
    <source>
        <dbReference type="ARBA" id="ARBA00064458"/>
    </source>
</evidence>
<dbReference type="InterPro" id="IPR017941">
    <property type="entry name" value="Rieske_2Fe-2S"/>
</dbReference>
<comment type="function">
    <text evidence="11">Component of the menaquinol:cytochrome c reductase complex. The Rieske protein is a high potential 2Fe-2S protein.</text>
</comment>
<keyword evidence="7" id="KW-0560">Oxidoreductase</keyword>
<dbReference type="Gene3D" id="2.102.10.10">
    <property type="entry name" value="Rieske [2Fe-2S] iron-sulphur domain"/>
    <property type="match status" value="1"/>
</dbReference>
<dbReference type="InterPro" id="IPR014349">
    <property type="entry name" value="Rieske_Fe-S_prot"/>
</dbReference>
<dbReference type="PANTHER" id="PTHR10134">
    <property type="entry name" value="CYTOCHROME B-C1 COMPLEX SUBUNIT RIESKE, MITOCHONDRIAL"/>
    <property type="match status" value="1"/>
</dbReference>
<evidence type="ECO:0000256" key="4">
    <source>
        <dbReference type="ARBA" id="ARBA00022714"/>
    </source>
</evidence>
<keyword evidence="21" id="KW-1185">Reference proteome</keyword>
<reference evidence="18 21" key="3">
    <citation type="submission" date="2019-06" db="EMBL/GenBank/DDBJ databases">
        <title>Whole genome shotgun sequence of Brevibacillus reuszeri NBRC 15719.</title>
        <authorList>
            <person name="Hosoyama A."/>
            <person name="Uohara A."/>
            <person name="Ohji S."/>
            <person name="Ichikawa N."/>
        </authorList>
    </citation>
    <scope>NUCLEOTIDE SEQUENCE [LARGE SCALE GENOMIC DNA]</scope>
    <source>
        <strain evidence="18 21">NBRC 15719</strain>
    </source>
</reference>
<dbReference type="InterPro" id="IPR036922">
    <property type="entry name" value="Rieske_2Fe-2S_sf"/>
</dbReference>
<evidence type="ECO:0000256" key="1">
    <source>
        <dbReference type="ARBA" id="ARBA00004167"/>
    </source>
</evidence>
<evidence type="ECO:0000256" key="9">
    <source>
        <dbReference type="ARBA" id="ARBA00023014"/>
    </source>
</evidence>
<keyword evidence="4" id="KW-0001">2Fe-2S</keyword>
<dbReference type="GO" id="GO:0016705">
    <property type="term" value="F:oxidoreductase activity, acting on paired donors, with incorporation or reduction of molecular oxygen"/>
    <property type="evidence" value="ECO:0007669"/>
    <property type="project" value="UniProtKB-ARBA"/>
</dbReference>
<name>A0A0K9YQQ5_9BACL</name>